<keyword evidence="2" id="KW-0732">Signal</keyword>
<dbReference type="Proteomes" id="UP000243797">
    <property type="component" value="Unassembled WGS sequence"/>
</dbReference>
<gene>
    <name evidence="3" type="ORF">CAC42_3434</name>
</gene>
<dbReference type="OrthoDB" id="3939919at2759"/>
<accession>A0A2K1R1D1</accession>
<name>A0A2K1R1D1_9PEZI</name>
<evidence type="ECO:0000313" key="3">
    <source>
        <dbReference type="EMBL" id="PNS21096.1"/>
    </source>
</evidence>
<dbReference type="AlphaFoldDB" id="A0A2K1R1D1"/>
<keyword evidence="4" id="KW-1185">Reference proteome</keyword>
<feature type="chain" id="PRO_5014335266" evidence="2">
    <location>
        <begin position="18"/>
        <end position="349"/>
    </location>
</feature>
<protein>
    <submittedName>
        <fullName evidence="3">Uncharacterized protein</fullName>
    </submittedName>
</protein>
<evidence type="ECO:0000313" key="4">
    <source>
        <dbReference type="Proteomes" id="UP000243797"/>
    </source>
</evidence>
<dbReference type="EMBL" id="NKHZ01000012">
    <property type="protein sequence ID" value="PNS21096.1"/>
    <property type="molecule type" value="Genomic_DNA"/>
</dbReference>
<feature type="signal peptide" evidence="2">
    <location>
        <begin position="1"/>
        <end position="17"/>
    </location>
</feature>
<comment type="caution">
    <text evidence="3">The sequence shown here is derived from an EMBL/GenBank/DDBJ whole genome shotgun (WGS) entry which is preliminary data.</text>
</comment>
<evidence type="ECO:0000256" key="2">
    <source>
        <dbReference type="SAM" id="SignalP"/>
    </source>
</evidence>
<reference evidence="3 4" key="1">
    <citation type="submission" date="2017-06" db="EMBL/GenBank/DDBJ databases">
        <title>Draft genome sequence of a variant of Elsinoe murrayae.</title>
        <authorList>
            <person name="Cheng Q."/>
        </authorList>
    </citation>
    <scope>NUCLEOTIDE SEQUENCE [LARGE SCALE GENOMIC DNA]</scope>
    <source>
        <strain evidence="3 4">CQ-2017a</strain>
    </source>
</reference>
<sequence>MKYSALLILFFAWLVAAGRVEDPLVGAVTACPALQTQLHALRNDVAHPVSFCKYYVRILRTRSPVPGVDAKKLVKACQCLLKQNGITVPKQKQPDESEPTTSSAPLVCVDEYKVAIRAEFKQPKPFCRFFGALPRPISPVPGLTAKQVVQGCKCILNPSSTGRTSTPASSDASSTTSRPSPSSTQSTATPARSGALTTEISRTAGAVSSAAPALTSDLNGCRYVDDVTATVSNTQAATTGTATFMSFVQRYGSVLSGSVPITATSLAGAIPTLAAITSCASIQAAAQNPDDVFEGQILMNVYTDLSANTWGCIAFANTDPEPRTIQITSSEGVGCGYIFSETNFMTATA</sequence>
<evidence type="ECO:0000256" key="1">
    <source>
        <dbReference type="SAM" id="MobiDB-lite"/>
    </source>
</evidence>
<organism evidence="3 4">
    <name type="scientific">Sphaceloma murrayae</name>
    <dbReference type="NCBI Taxonomy" id="2082308"/>
    <lineage>
        <taxon>Eukaryota</taxon>
        <taxon>Fungi</taxon>
        <taxon>Dikarya</taxon>
        <taxon>Ascomycota</taxon>
        <taxon>Pezizomycotina</taxon>
        <taxon>Dothideomycetes</taxon>
        <taxon>Dothideomycetidae</taxon>
        <taxon>Myriangiales</taxon>
        <taxon>Elsinoaceae</taxon>
        <taxon>Sphaceloma</taxon>
    </lineage>
</organism>
<feature type="region of interest" description="Disordered" evidence="1">
    <location>
        <begin position="160"/>
        <end position="194"/>
    </location>
</feature>
<proteinExistence type="predicted"/>
<dbReference type="InParanoid" id="A0A2K1R1D1"/>
<feature type="compositionally biased region" description="Low complexity" evidence="1">
    <location>
        <begin position="163"/>
        <end position="193"/>
    </location>
</feature>